<dbReference type="AlphaFoldDB" id="D6PCB0"/>
<proteinExistence type="predicted"/>
<sequence length="1118" mass="123542">MSAKQLKFGDIYRPDFKVLLLVTILMTSTLINVPAQHSSSWDSQEPIQWNNNIDFSPQANQSHINTTVSSMIEVPANHTLTSGQVDVSPIWQKADSDGTVFDTSDIFWNGSYQQTTQSSRDGQLRLERNSSIGDITDFETTTVVPSEGWSSNGKDSNTWTIISPTPNAIISQSGMSLPDEGYNGSAFLSTSDSGDLNSSMHSCLRSPSLDMPRMINNFSISFDHWLALDSTDAAWVELLDVNGNWIALTPINGVIQSSSLQYAPSVVWTGESNSWSRVEIMLDSHVSSTQDSLNLQLCYETSNLPVPRGGWFVDQLSIFNEGEQRGAFFHGNLTGDYLPNSNSKYIIPMNFSSIPTVDEIEISMSWDVQGYLYDYLTVEYSIDNGSSWNFISGNYGIPGTGIWHNGIINYGESNGWVPIFMNLNYNFSNSSALNNTLVRISVITDSSVNFGGKVSSEWEGFAIDNIILHSGRNGPNPSSVLHSDFSTMPNLSLGSQDGWLMSYGTTQSQWQWTDTLGVDSMEVTNFSFDKGNILPAGWSLISIDQKQWQVGTIPNGTTYGPSMWPSGQQGAGTYLGGPYRNEMLTHLYSPEYFLPVGASSRLSFKSWVCTEANWDGGAVSISTDGGLNWWYIPPAIGTFHDQISTINSNSPFYGEGILDGSTIPGGCQNAARPFDDKVFETTNLSGENIRFRYSFFSDQLLEFDGWYIDDAGIEIDIFELQGTWTSPIVSPNPMFGWGHLDGFVQQPDNTSIRFDILDINNNTIAGYTNQSLPIDIQLDPEIYPNLRIRANLTTSNELVSPSIEFLSIGFSTYFDAYHYKNMANDSRYSGSYSHLSLNGDNIFANQVSYLRIQTTSFCPQIGTQMSSVGDNISLYSSQFGLDSTYFDTEISNFRVLNFSNNQQISSSLTDSVQLTLLTGQKFTKFAYHPICAKSPISPEVTLGNQNQSIFSWPVTNSGKEFGITTEFSSITSNGITNYSNVNGAVELELLDGQQVQVDYKMLLSVNGYQVTGNQNNHLPTSFLINLVSQSSISSLSHSTTNDVIIASTNELSVVHSRVVSPEVCPNFTFPNGLISDDYGIASCTINLSVSGNMTARFQIFNHYLLFKSSIRDRAFNVE</sequence>
<organism evidence="1">
    <name type="scientific">uncultured archaeon MedDCM-OCT-S11-C473</name>
    <dbReference type="NCBI Taxonomy" id="743104"/>
    <lineage>
        <taxon>Archaea</taxon>
        <taxon>environmental samples</taxon>
    </lineage>
</organism>
<accession>D6PCB0</accession>
<evidence type="ECO:0000313" key="1">
    <source>
        <dbReference type="EMBL" id="ADD93361.1"/>
    </source>
</evidence>
<dbReference type="EMBL" id="GU942978">
    <property type="protein sequence ID" value="ADD93361.1"/>
    <property type="molecule type" value="Genomic_DNA"/>
</dbReference>
<name>D6PCB0_9ARCH</name>
<evidence type="ECO:0008006" key="2">
    <source>
        <dbReference type="Google" id="ProtNLM"/>
    </source>
</evidence>
<protein>
    <recommendedName>
        <fullName evidence="2">Peptidase M6-like domain-containing protein</fullName>
    </recommendedName>
</protein>
<reference evidence="1" key="1">
    <citation type="journal article" date="2010" name="ISME J.">
        <title>Metagenome of the Mediterranean deep chlorophyll maximum studied by direct and fosmid library 454 pyrosequencing.</title>
        <authorList>
            <person name="Ghai R."/>
            <person name="Martin-Cuadrado A.B."/>
            <person name="Molto A.G."/>
            <person name="Heredia I.G."/>
            <person name="Cabrera R."/>
            <person name="Martin J."/>
            <person name="Verdu M."/>
            <person name="Deschamps P."/>
            <person name="Moreira D."/>
            <person name="Lopez-Garcia P."/>
            <person name="Mira A."/>
            <person name="Rodriguez-Valera F."/>
        </authorList>
    </citation>
    <scope>NUCLEOTIDE SEQUENCE</scope>
</reference>